<evidence type="ECO:0000256" key="1">
    <source>
        <dbReference type="ARBA" id="ARBA00005417"/>
    </source>
</evidence>
<dbReference type="AlphaFoldDB" id="D7CUW3"/>
<organism evidence="8 9">
    <name type="scientific">Truepera radiovictrix (strain DSM 17093 / CIP 108686 / LMG 22925 / RQ-24)</name>
    <dbReference type="NCBI Taxonomy" id="649638"/>
    <lineage>
        <taxon>Bacteria</taxon>
        <taxon>Thermotogati</taxon>
        <taxon>Deinococcota</taxon>
        <taxon>Deinococci</taxon>
        <taxon>Trueperales</taxon>
        <taxon>Trueperaceae</taxon>
        <taxon>Truepera</taxon>
    </lineage>
</organism>
<keyword evidence="2" id="KW-0813">Transport</keyword>
<sequence>MSVAPSRVVVRPAPEPRAAGHKERPKLLELRDVTTHYGPIRVLHKVNMTIYPGEMVCLLGGNASGKSTTLKTILGIVRVSEGELYLNGERVDGMSTAERIERGLAVVPENRRIFPKMTVRENLELGAYLRHDRAAIREDMDYVFSLFPRLGERLGQLGGTMSGGEQQMLAMGRALMSRPKLILMDEPSMGLAPLFVEKIFEIIKQVNERGISVFVVEQNANIALSIADRGYVLQTGEVVLSGPARELLHNEAMKRAYLGDV</sequence>
<dbReference type="GO" id="GO:0016887">
    <property type="term" value="F:ATP hydrolysis activity"/>
    <property type="evidence" value="ECO:0007669"/>
    <property type="project" value="InterPro"/>
</dbReference>
<feature type="compositionally biased region" description="Low complexity" evidence="6">
    <location>
        <begin position="1"/>
        <end position="12"/>
    </location>
</feature>
<protein>
    <submittedName>
        <fullName evidence="8">ABC transporter related protein</fullName>
    </submittedName>
</protein>
<dbReference type="InterPro" id="IPR003593">
    <property type="entry name" value="AAA+_ATPase"/>
</dbReference>
<dbReference type="InterPro" id="IPR003439">
    <property type="entry name" value="ABC_transporter-like_ATP-bd"/>
</dbReference>
<dbReference type="STRING" id="649638.Trad_0975"/>
<dbReference type="SUPFAM" id="SSF52540">
    <property type="entry name" value="P-loop containing nucleoside triphosphate hydrolases"/>
    <property type="match status" value="1"/>
</dbReference>
<dbReference type="GO" id="GO:0015807">
    <property type="term" value="P:L-amino acid transport"/>
    <property type="evidence" value="ECO:0007669"/>
    <property type="project" value="TreeGrafter"/>
</dbReference>
<gene>
    <name evidence="8" type="ordered locus">Trad_0975</name>
</gene>
<dbReference type="PANTHER" id="PTHR43820:SF4">
    <property type="entry name" value="HIGH-AFFINITY BRANCHED-CHAIN AMINO ACID TRANSPORT ATP-BINDING PROTEIN LIVF"/>
    <property type="match status" value="1"/>
</dbReference>
<dbReference type="PROSITE" id="PS00211">
    <property type="entry name" value="ABC_TRANSPORTER_1"/>
    <property type="match status" value="1"/>
</dbReference>
<dbReference type="Pfam" id="PF00005">
    <property type="entry name" value="ABC_tran"/>
    <property type="match status" value="1"/>
</dbReference>
<dbReference type="InterPro" id="IPR030660">
    <property type="entry name" value="ABC_branched_ATPase_LivF/BraG"/>
</dbReference>
<dbReference type="KEGG" id="tra:Trad_0975"/>
<dbReference type="GO" id="GO:0015658">
    <property type="term" value="F:branched-chain amino acid transmembrane transporter activity"/>
    <property type="evidence" value="ECO:0007669"/>
    <property type="project" value="InterPro"/>
</dbReference>
<dbReference type="PROSITE" id="PS50893">
    <property type="entry name" value="ABC_TRANSPORTER_2"/>
    <property type="match status" value="1"/>
</dbReference>
<evidence type="ECO:0000313" key="8">
    <source>
        <dbReference type="EMBL" id="ADI14104.1"/>
    </source>
</evidence>
<evidence type="ECO:0000256" key="3">
    <source>
        <dbReference type="ARBA" id="ARBA00022741"/>
    </source>
</evidence>
<dbReference type="HOGENOM" id="CLU_000604_1_2_0"/>
<reference evidence="9" key="1">
    <citation type="submission" date="2010-05" db="EMBL/GenBank/DDBJ databases">
        <title>The complete genome of Truepera radiovictris DSM 17093.</title>
        <authorList>
            <consortium name="US DOE Joint Genome Institute (JGI-PGF)"/>
            <person name="Lucas S."/>
            <person name="Copeland A."/>
            <person name="Lapidus A."/>
            <person name="Glavina del Rio T."/>
            <person name="Dalin E."/>
            <person name="Tice H."/>
            <person name="Bruce D."/>
            <person name="Goodwin L."/>
            <person name="Pitluck S."/>
            <person name="Kyrpides N."/>
            <person name="Mavromatis K."/>
            <person name="Ovchinnikova G."/>
            <person name="Munk A.C."/>
            <person name="Detter J.C."/>
            <person name="Han C."/>
            <person name="Tapia R."/>
            <person name="Land M."/>
            <person name="Hauser L."/>
            <person name="Markowitz V."/>
            <person name="Cheng J.-F."/>
            <person name="Hugenholtz P."/>
            <person name="Woyke T."/>
            <person name="Wu D."/>
            <person name="Tindall B."/>
            <person name="Pomrenke H.G."/>
            <person name="Brambilla E."/>
            <person name="Klenk H.-P."/>
            <person name="Eisen J.A."/>
        </authorList>
    </citation>
    <scope>NUCLEOTIDE SEQUENCE [LARGE SCALE GENOMIC DNA]</scope>
    <source>
        <strain evidence="9">DSM 17093 / CIP 108686 / LMG 22925 / RQ-24</strain>
    </source>
</reference>
<keyword evidence="5" id="KW-0029">Amino-acid transport</keyword>
<evidence type="ECO:0000313" key="9">
    <source>
        <dbReference type="Proteomes" id="UP000000379"/>
    </source>
</evidence>
<dbReference type="InterPro" id="IPR017871">
    <property type="entry name" value="ABC_transporter-like_CS"/>
</dbReference>
<dbReference type="EMBL" id="CP002049">
    <property type="protein sequence ID" value="ADI14104.1"/>
    <property type="molecule type" value="Genomic_DNA"/>
</dbReference>
<comment type="similarity">
    <text evidence="1">Belongs to the ABC transporter superfamily.</text>
</comment>
<dbReference type="SMART" id="SM00382">
    <property type="entry name" value="AAA"/>
    <property type="match status" value="1"/>
</dbReference>
<dbReference type="CDD" id="cd03224">
    <property type="entry name" value="ABC_TM1139_LivF_branched"/>
    <property type="match status" value="1"/>
</dbReference>
<name>D7CUW3_TRURR</name>
<dbReference type="InterPro" id="IPR052156">
    <property type="entry name" value="BCAA_Transport_ATP-bd_LivF"/>
</dbReference>
<keyword evidence="9" id="KW-1185">Reference proteome</keyword>
<keyword evidence="4" id="KW-0067">ATP-binding</keyword>
<feature type="region of interest" description="Disordered" evidence="6">
    <location>
        <begin position="1"/>
        <end position="22"/>
    </location>
</feature>
<evidence type="ECO:0000256" key="5">
    <source>
        <dbReference type="ARBA" id="ARBA00022970"/>
    </source>
</evidence>
<dbReference type="Gene3D" id="3.40.50.300">
    <property type="entry name" value="P-loop containing nucleotide triphosphate hydrolases"/>
    <property type="match status" value="1"/>
</dbReference>
<feature type="domain" description="ABC transporter" evidence="7">
    <location>
        <begin position="28"/>
        <end position="260"/>
    </location>
</feature>
<evidence type="ECO:0000256" key="2">
    <source>
        <dbReference type="ARBA" id="ARBA00022448"/>
    </source>
</evidence>
<dbReference type="GO" id="GO:0005524">
    <property type="term" value="F:ATP binding"/>
    <property type="evidence" value="ECO:0007669"/>
    <property type="project" value="UniProtKB-KW"/>
</dbReference>
<evidence type="ECO:0000256" key="4">
    <source>
        <dbReference type="ARBA" id="ARBA00022840"/>
    </source>
</evidence>
<reference evidence="8 9" key="2">
    <citation type="journal article" date="2011" name="Stand. Genomic Sci.">
        <title>Complete genome sequence of Truepera radiovictrix type strain (RQ-24).</title>
        <authorList>
            <person name="Ivanova N."/>
            <person name="Rohde C."/>
            <person name="Munk C."/>
            <person name="Nolan M."/>
            <person name="Lucas S."/>
            <person name="Del Rio T.G."/>
            <person name="Tice H."/>
            <person name="Deshpande S."/>
            <person name="Cheng J.F."/>
            <person name="Tapia R."/>
            <person name="Han C."/>
            <person name="Goodwin L."/>
            <person name="Pitluck S."/>
            <person name="Liolios K."/>
            <person name="Mavromatis K."/>
            <person name="Mikhailova N."/>
            <person name="Pati A."/>
            <person name="Chen A."/>
            <person name="Palaniappan K."/>
            <person name="Land M."/>
            <person name="Hauser L."/>
            <person name="Chang Y.J."/>
            <person name="Jeffries C.D."/>
            <person name="Brambilla E."/>
            <person name="Rohde M."/>
            <person name="Goker M."/>
            <person name="Tindall B.J."/>
            <person name="Woyke T."/>
            <person name="Bristow J."/>
            <person name="Eisen J.A."/>
            <person name="Markowitz V."/>
            <person name="Hugenholtz P."/>
            <person name="Kyrpides N.C."/>
            <person name="Klenk H.P."/>
            <person name="Lapidus A."/>
        </authorList>
    </citation>
    <scope>NUCLEOTIDE SEQUENCE [LARGE SCALE GENOMIC DNA]</scope>
    <source>
        <strain evidence="9">DSM 17093 / CIP 108686 / LMG 22925 / RQ-24</strain>
    </source>
</reference>
<evidence type="ECO:0000259" key="7">
    <source>
        <dbReference type="PROSITE" id="PS50893"/>
    </source>
</evidence>
<proteinExistence type="inferred from homology"/>
<dbReference type="eggNOG" id="COG0410">
    <property type="taxonomic scope" value="Bacteria"/>
</dbReference>
<accession>D7CUW3</accession>
<dbReference type="Proteomes" id="UP000000379">
    <property type="component" value="Chromosome"/>
</dbReference>
<dbReference type="PANTHER" id="PTHR43820">
    <property type="entry name" value="HIGH-AFFINITY BRANCHED-CHAIN AMINO ACID TRANSPORT ATP-BINDING PROTEIN LIVF"/>
    <property type="match status" value="1"/>
</dbReference>
<keyword evidence="3" id="KW-0547">Nucleotide-binding</keyword>
<dbReference type="PIRSF" id="PIRSF039137">
    <property type="entry name" value="ABC_branched_ATPase"/>
    <property type="match status" value="1"/>
</dbReference>
<evidence type="ECO:0000256" key="6">
    <source>
        <dbReference type="SAM" id="MobiDB-lite"/>
    </source>
</evidence>
<dbReference type="InterPro" id="IPR027417">
    <property type="entry name" value="P-loop_NTPase"/>
</dbReference>